<comment type="caution">
    <text evidence="2">The sequence shown here is derived from an EMBL/GenBank/DDBJ whole genome shotgun (WGS) entry which is preliminary data.</text>
</comment>
<dbReference type="PROSITE" id="PS50943">
    <property type="entry name" value="HTH_CROC1"/>
    <property type="match status" value="1"/>
</dbReference>
<evidence type="ECO:0000313" key="2">
    <source>
        <dbReference type="EMBL" id="MBU8547264.1"/>
    </source>
</evidence>
<dbReference type="InterPro" id="IPR001387">
    <property type="entry name" value="Cro/C1-type_HTH"/>
</dbReference>
<accession>A0ABS6HEU0</accession>
<protein>
    <submittedName>
        <fullName evidence="2">Helix-turn-helix transcriptional regulator</fullName>
    </submittedName>
</protein>
<evidence type="ECO:0000313" key="3">
    <source>
        <dbReference type="Proteomes" id="UP000689967"/>
    </source>
</evidence>
<dbReference type="CDD" id="cd00093">
    <property type="entry name" value="HTH_XRE"/>
    <property type="match status" value="1"/>
</dbReference>
<dbReference type="EMBL" id="JAERQM010000014">
    <property type="protein sequence ID" value="MBU8547264.1"/>
    <property type="molecule type" value="Genomic_DNA"/>
</dbReference>
<proteinExistence type="predicted"/>
<gene>
    <name evidence="2" type="ORF">JJQ90_26340</name>
</gene>
<dbReference type="Proteomes" id="UP000689967">
    <property type="component" value="Unassembled WGS sequence"/>
</dbReference>
<dbReference type="RefSeq" id="WP_216879248.1">
    <property type="nucleotide sequence ID" value="NZ_JAERQM010000014.1"/>
</dbReference>
<dbReference type="SMART" id="SM00530">
    <property type="entry name" value="HTH_XRE"/>
    <property type="match status" value="1"/>
</dbReference>
<name>A0ABS6HEU0_9PROT</name>
<feature type="domain" description="HTH cro/C1-type" evidence="1">
    <location>
        <begin position="3"/>
        <end position="60"/>
    </location>
</feature>
<dbReference type="Pfam" id="PF13560">
    <property type="entry name" value="HTH_31"/>
    <property type="match status" value="1"/>
</dbReference>
<evidence type="ECO:0000259" key="1">
    <source>
        <dbReference type="PROSITE" id="PS50943"/>
    </source>
</evidence>
<keyword evidence="3" id="KW-1185">Reference proteome</keyword>
<sequence>MTLEEFRQGRGWTLAELARELGLHDARSVHRYLHGQRIPRAAVMRRIMSVTGGAVSPADFYQAAPPVQRVPRRPAAMGQG</sequence>
<reference evidence="2 3" key="1">
    <citation type="submission" date="2021-01" db="EMBL/GenBank/DDBJ databases">
        <title>Roseomonas sp. nov, a bacterium isolated from an oil production mixture in Yumen Oilfield.</title>
        <authorList>
            <person name="Wu D."/>
        </authorList>
    </citation>
    <scope>NUCLEOTIDE SEQUENCE [LARGE SCALE GENOMIC DNA]</scope>
    <source>
        <strain evidence="2 3">ROY-5-3</strain>
    </source>
</reference>
<organism evidence="2 3">
    <name type="scientific">Falsiroseomonas oleicola</name>
    <dbReference type="NCBI Taxonomy" id="2801474"/>
    <lineage>
        <taxon>Bacteria</taxon>
        <taxon>Pseudomonadati</taxon>
        <taxon>Pseudomonadota</taxon>
        <taxon>Alphaproteobacteria</taxon>
        <taxon>Acetobacterales</taxon>
        <taxon>Roseomonadaceae</taxon>
        <taxon>Falsiroseomonas</taxon>
    </lineage>
</organism>